<reference evidence="1" key="1">
    <citation type="submission" date="2019-07" db="EMBL/GenBank/DDBJ databases">
        <authorList>
            <person name="Dittberner H."/>
        </authorList>
    </citation>
    <scope>NUCLEOTIDE SEQUENCE [LARGE SCALE GENOMIC DNA]</scope>
</reference>
<organism evidence="1 2">
    <name type="scientific">Arabis nemorensis</name>
    <dbReference type="NCBI Taxonomy" id="586526"/>
    <lineage>
        <taxon>Eukaryota</taxon>
        <taxon>Viridiplantae</taxon>
        <taxon>Streptophyta</taxon>
        <taxon>Embryophyta</taxon>
        <taxon>Tracheophyta</taxon>
        <taxon>Spermatophyta</taxon>
        <taxon>Magnoliopsida</taxon>
        <taxon>eudicotyledons</taxon>
        <taxon>Gunneridae</taxon>
        <taxon>Pentapetalae</taxon>
        <taxon>rosids</taxon>
        <taxon>malvids</taxon>
        <taxon>Brassicales</taxon>
        <taxon>Brassicaceae</taxon>
        <taxon>Arabideae</taxon>
        <taxon>Arabis</taxon>
    </lineage>
</organism>
<dbReference type="AlphaFoldDB" id="A0A565BLJ1"/>
<keyword evidence="2" id="KW-1185">Reference proteome</keyword>
<accession>A0A565BLJ1</accession>
<gene>
    <name evidence="1" type="ORF">ANE_LOCUS12947</name>
</gene>
<proteinExistence type="predicted"/>
<evidence type="ECO:0000313" key="2">
    <source>
        <dbReference type="Proteomes" id="UP000489600"/>
    </source>
</evidence>
<dbReference type="EMBL" id="CABITT030000004">
    <property type="protein sequence ID" value="VVB02503.1"/>
    <property type="molecule type" value="Genomic_DNA"/>
</dbReference>
<protein>
    <submittedName>
        <fullName evidence="1">Uncharacterized protein</fullName>
    </submittedName>
</protein>
<sequence length="149" mass="16575">MGVEESLPTTLISATVLVPALGSSLKDKDMLDETGSQATIVFPKTNDMLDDNVSKATEIFPKTKECENDEIDIDETEIIRPSSKERDAVVADIGDSDILPSKRTHVKPRRFCDTSQQKVPATKEETSSTMVIVQLRERFLGILKKSRHK</sequence>
<name>A0A565BLJ1_9BRAS</name>
<comment type="caution">
    <text evidence="1">The sequence shown here is derived from an EMBL/GenBank/DDBJ whole genome shotgun (WGS) entry which is preliminary data.</text>
</comment>
<evidence type="ECO:0000313" key="1">
    <source>
        <dbReference type="EMBL" id="VVB02503.1"/>
    </source>
</evidence>
<dbReference type="Proteomes" id="UP000489600">
    <property type="component" value="Unassembled WGS sequence"/>
</dbReference>